<dbReference type="GO" id="GO:0016787">
    <property type="term" value="F:hydrolase activity"/>
    <property type="evidence" value="ECO:0007669"/>
    <property type="project" value="UniProtKB-KW"/>
</dbReference>
<dbReference type="GO" id="GO:0045943">
    <property type="term" value="P:positive regulation of transcription by RNA polymerase I"/>
    <property type="evidence" value="ECO:0007669"/>
    <property type="project" value="TreeGrafter"/>
</dbReference>
<reference evidence="10" key="1">
    <citation type="journal article" date="2013" name="Nature">
        <title>Pan genome of the phytoplankton Emiliania underpins its global distribution.</title>
        <authorList>
            <person name="Read B.A."/>
            <person name="Kegel J."/>
            <person name="Klute M.J."/>
            <person name="Kuo A."/>
            <person name="Lefebvre S.C."/>
            <person name="Maumus F."/>
            <person name="Mayer C."/>
            <person name="Miller J."/>
            <person name="Monier A."/>
            <person name="Salamov A."/>
            <person name="Young J."/>
            <person name="Aguilar M."/>
            <person name="Claverie J.M."/>
            <person name="Frickenhaus S."/>
            <person name="Gonzalez K."/>
            <person name="Herman E.K."/>
            <person name="Lin Y.C."/>
            <person name="Napier J."/>
            <person name="Ogata H."/>
            <person name="Sarno A.F."/>
            <person name="Shmutz J."/>
            <person name="Schroeder D."/>
            <person name="de Vargas C."/>
            <person name="Verret F."/>
            <person name="von Dassow P."/>
            <person name="Valentin K."/>
            <person name="Van de Peer Y."/>
            <person name="Wheeler G."/>
            <person name="Dacks J.B."/>
            <person name="Delwiche C.F."/>
            <person name="Dyhrman S.T."/>
            <person name="Glockner G."/>
            <person name="John U."/>
            <person name="Richards T."/>
            <person name="Worden A.Z."/>
            <person name="Zhang X."/>
            <person name="Grigoriev I.V."/>
            <person name="Allen A.E."/>
            <person name="Bidle K."/>
            <person name="Borodovsky M."/>
            <person name="Bowler C."/>
            <person name="Brownlee C."/>
            <person name="Cock J.M."/>
            <person name="Elias M."/>
            <person name="Gladyshev V.N."/>
            <person name="Groth M."/>
            <person name="Guda C."/>
            <person name="Hadaegh A."/>
            <person name="Iglesias-Rodriguez M.D."/>
            <person name="Jenkins J."/>
            <person name="Jones B.M."/>
            <person name="Lawson T."/>
            <person name="Leese F."/>
            <person name="Lindquist E."/>
            <person name="Lobanov A."/>
            <person name="Lomsadze A."/>
            <person name="Malik S.B."/>
            <person name="Marsh M.E."/>
            <person name="Mackinder L."/>
            <person name="Mock T."/>
            <person name="Mueller-Roeber B."/>
            <person name="Pagarete A."/>
            <person name="Parker M."/>
            <person name="Probert I."/>
            <person name="Quesneville H."/>
            <person name="Raines C."/>
            <person name="Rensing S.A."/>
            <person name="Riano-Pachon D.M."/>
            <person name="Richier S."/>
            <person name="Rokitta S."/>
            <person name="Shiraiwa Y."/>
            <person name="Soanes D.M."/>
            <person name="van der Giezen M."/>
            <person name="Wahlund T.M."/>
            <person name="Williams B."/>
            <person name="Wilson W."/>
            <person name="Wolfe G."/>
            <person name="Wurch L.L."/>
        </authorList>
    </citation>
    <scope>NUCLEOTIDE SEQUENCE</scope>
</reference>
<dbReference type="InterPro" id="IPR027417">
    <property type="entry name" value="P-loop_NTPase"/>
</dbReference>
<dbReference type="SUPFAM" id="SSF52540">
    <property type="entry name" value="P-loop containing nucleoside triphosphate hydrolases"/>
    <property type="match status" value="1"/>
</dbReference>
<dbReference type="PANTHER" id="PTHR18934:SF118">
    <property type="entry name" value="ATP-DEPENDENT RNA HELICASE DHX33"/>
    <property type="match status" value="1"/>
</dbReference>
<evidence type="ECO:0000256" key="2">
    <source>
        <dbReference type="ARBA" id="ARBA00022741"/>
    </source>
</evidence>
<dbReference type="PANTHER" id="PTHR18934">
    <property type="entry name" value="ATP-DEPENDENT RNA HELICASE"/>
    <property type="match status" value="1"/>
</dbReference>
<dbReference type="PROSITE" id="PS00690">
    <property type="entry name" value="DEAH_ATP_HELICASE"/>
    <property type="match status" value="1"/>
</dbReference>
<sequence length="732" mass="77323">MTKRSRSEPTGEDLLATRRKLPIWSARRALLREVAAAETLILTGETGSGKSTQVPQFLHAAGYTEAGAVGITQPRRVAAVSLARRVAAEQACPVGSLVGYAVRFDESFDRRPPKRGGTAIKFVTDGMLLREAASDPLLSAYSALIVDEAHERSLASDVVLALLKSAQARRRSANGGGAGPLKLVVMSATLEVDTFCAFFDGAPAVQVLGRSHPVEVLHAAEPCEDYLEAVVTTVLQIHQLEPAGDVLVFLTGEDDISAAAAAIEARARLLPATSPTLLPLPLYAALSPAAQMEALAPAPPNTRKALARARLLHTPAVLATNIAETSLTIEGVVYVAYHAARRVDSLLQLPISRAAALQRAGRAGRVSAGKCFRLYTERTFEARPPSCNALLQRPPATPSCNALPCRLARASVDDLEEATAPEVLRRSLSATVLSLLSLGVKDVLSFEFLTPPPADALAAALEASSSHCAPLTTAARSRRTAACSPGCRSSRSTAEPCSPRGAGVSLGRCSPCSACCALFHSPHSHREAADESRLRFRSPGGDTLTALHVVSAYDAASGGGKARGEGRRWAEANFLNWRTLETAVQVRTQLVATARRLGLGDGDGRVPDGVASAAQPLSSEESVELRRALAAAFFLQAAVRRPSGDYVTLVSRQTVSIHPSSALFSRRAPCVLYNELVFTTRLYMRDLTTIEAAWLAEVAPHFFKSGAAAAATGAAPSAGQPRMRIHGGGSFR</sequence>
<dbReference type="AlphaFoldDB" id="A0A0D3K5R4"/>
<dbReference type="InterPro" id="IPR011709">
    <property type="entry name" value="DEAD-box_helicase_OB_fold"/>
</dbReference>
<evidence type="ECO:0000259" key="8">
    <source>
        <dbReference type="PROSITE" id="PS51194"/>
    </source>
</evidence>
<dbReference type="GO" id="GO:0003724">
    <property type="term" value="F:RNA helicase activity"/>
    <property type="evidence" value="ECO:0007669"/>
    <property type="project" value="UniProtKB-EC"/>
</dbReference>
<dbReference type="Gene3D" id="3.40.50.300">
    <property type="entry name" value="P-loop containing nucleotide triphosphate hydrolases"/>
    <property type="match status" value="2"/>
</dbReference>
<dbReference type="EnsemblProtists" id="EOD31099">
    <property type="protein sequence ID" value="EOD31099"/>
    <property type="gene ID" value="EMIHUDRAFT_309669"/>
</dbReference>
<keyword evidence="4" id="KW-0347">Helicase</keyword>
<evidence type="ECO:0000259" key="7">
    <source>
        <dbReference type="PROSITE" id="PS51192"/>
    </source>
</evidence>
<dbReference type="Gene3D" id="1.10.10.2130">
    <property type="entry name" value="DEAH helicase family, winged-helix domain"/>
    <property type="match status" value="1"/>
</dbReference>
<evidence type="ECO:0000256" key="4">
    <source>
        <dbReference type="ARBA" id="ARBA00022806"/>
    </source>
</evidence>
<dbReference type="KEGG" id="ehx:EMIHUDRAFT_309669"/>
<dbReference type="CDD" id="cd18791">
    <property type="entry name" value="SF2_C_RHA"/>
    <property type="match status" value="1"/>
</dbReference>
<dbReference type="PROSITE" id="PS51194">
    <property type="entry name" value="HELICASE_CTER"/>
    <property type="match status" value="1"/>
</dbReference>
<dbReference type="eggNOG" id="KOG0922">
    <property type="taxonomic scope" value="Eukaryota"/>
</dbReference>
<keyword evidence="3" id="KW-0378">Hydrolase</keyword>
<dbReference type="GO" id="GO:0005730">
    <property type="term" value="C:nucleolus"/>
    <property type="evidence" value="ECO:0007669"/>
    <property type="project" value="TreeGrafter"/>
</dbReference>
<dbReference type="InterPro" id="IPR002464">
    <property type="entry name" value="DNA/RNA_helicase_DEAH_CS"/>
</dbReference>
<organism evidence="9 10">
    <name type="scientific">Emiliania huxleyi (strain CCMP1516)</name>
    <dbReference type="NCBI Taxonomy" id="280463"/>
    <lineage>
        <taxon>Eukaryota</taxon>
        <taxon>Haptista</taxon>
        <taxon>Haptophyta</taxon>
        <taxon>Prymnesiophyceae</taxon>
        <taxon>Isochrysidales</taxon>
        <taxon>Noelaerhabdaceae</taxon>
        <taxon>Emiliania</taxon>
    </lineage>
</organism>
<evidence type="ECO:0000256" key="5">
    <source>
        <dbReference type="ARBA" id="ARBA00022840"/>
    </source>
</evidence>
<keyword evidence="10" id="KW-1185">Reference proteome</keyword>
<dbReference type="STRING" id="2903.R1FCX0"/>
<dbReference type="SMART" id="SM00490">
    <property type="entry name" value="HELICc"/>
    <property type="match status" value="1"/>
</dbReference>
<dbReference type="SMART" id="SM00487">
    <property type="entry name" value="DEXDc"/>
    <property type="match status" value="1"/>
</dbReference>
<evidence type="ECO:0000256" key="6">
    <source>
        <dbReference type="ARBA" id="ARBA00047984"/>
    </source>
</evidence>
<keyword evidence="5" id="KW-0067">ATP-binding</keyword>
<dbReference type="HOGENOM" id="CLU_001832_5_11_1"/>
<reference evidence="9" key="2">
    <citation type="submission" date="2024-10" db="UniProtKB">
        <authorList>
            <consortium name="EnsemblProtists"/>
        </authorList>
    </citation>
    <scope>IDENTIFICATION</scope>
</reference>
<accession>A0A0D3K5R4</accession>
<evidence type="ECO:0000256" key="1">
    <source>
        <dbReference type="ARBA" id="ARBA00012552"/>
    </source>
</evidence>
<dbReference type="Pfam" id="PF07717">
    <property type="entry name" value="OB_NTP_bind"/>
    <property type="match status" value="1"/>
</dbReference>
<protein>
    <recommendedName>
        <fullName evidence="1">RNA helicase</fullName>
        <ecNumber evidence="1">3.6.4.13</ecNumber>
    </recommendedName>
</protein>
<dbReference type="InterPro" id="IPR001650">
    <property type="entry name" value="Helicase_C-like"/>
</dbReference>
<dbReference type="InterPro" id="IPR042035">
    <property type="entry name" value="DEAH_win-hel_dom"/>
</dbReference>
<dbReference type="PaxDb" id="2903-EOD31099"/>
<evidence type="ECO:0000256" key="3">
    <source>
        <dbReference type="ARBA" id="ARBA00022801"/>
    </source>
</evidence>
<name>A0A0D3K5R4_EMIH1</name>
<evidence type="ECO:0000313" key="10">
    <source>
        <dbReference type="Proteomes" id="UP000013827"/>
    </source>
</evidence>
<evidence type="ECO:0000313" key="9">
    <source>
        <dbReference type="EnsemblProtists" id="EOD31099"/>
    </source>
</evidence>
<dbReference type="GeneID" id="17276372"/>
<dbReference type="GO" id="GO:0005524">
    <property type="term" value="F:ATP binding"/>
    <property type="evidence" value="ECO:0007669"/>
    <property type="project" value="UniProtKB-KW"/>
</dbReference>
<feature type="domain" description="Helicase C-terminal" evidence="8">
    <location>
        <begin position="226"/>
        <end position="439"/>
    </location>
</feature>
<dbReference type="GO" id="GO:0003725">
    <property type="term" value="F:double-stranded RNA binding"/>
    <property type="evidence" value="ECO:0007669"/>
    <property type="project" value="TreeGrafter"/>
</dbReference>
<dbReference type="PROSITE" id="PS51192">
    <property type="entry name" value="HELICASE_ATP_BIND_1"/>
    <property type="match status" value="1"/>
</dbReference>
<comment type="catalytic activity">
    <reaction evidence="6">
        <text>ATP + H2O = ADP + phosphate + H(+)</text>
        <dbReference type="Rhea" id="RHEA:13065"/>
        <dbReference type="ChEBI" id="CHEBI:15377"/>
        <dbReference type="ChEBI" id="CHEBI:15378"/>
        <dbReference type="ChEBI" id="CHEBI:30616"/>
        <dbReference type="ChEBI" id="CHEBI:43474"/>
        <dbReference type="ChEBI" id="CHEBI:456216"/>
        <dbReference type="EC" id="3.6.4.13"/>
    </reaction>
</comment>
<feature type="domain" description="Helicase ATP-binding" evidence="7">
    <location>
        <begin position="31"/>
        <end position="208"/>
    </location>
</feature>
<dbReference type="InterPro" id="IPR014001">
    <property type="entry name" value="Helicase_ATP-bd"/>
</dbReference>
<keyword evidence="2" id="KW-0547">Nucleotide-binding</keyword>
<dbReference type="EC" id="3.6.4.13" evidence="1"/>
<proteinExistence type="predicted"/>
<dbReference type="OMA" id="AVDICHT"/>
<dbReference type="Proteomes" id="UP000013827">
    <property type="component" value="Unassembled WGS sequence"/>
</dbReference>
<dbReference type="RefSeq" id="XP_005783528.1">
    <property type="nucleotide sequence ID" value="XM_005783471.1"/>
</dbReference>